<evidence type="ECO:0000256" key="4">
    <source>
        <dbReference type="ARBA" id="ARBA00023015"/>
    </source>
</evidence>
<dbReference type="AlphaFoldDB" id="A0A401PQW3"/>
<feature type="domain" description="Homeobox" evidence="12">
    <location>
        <begin position="232"/>
        <end position="292"/>
    </location>
</feature>
<dbReference type="OrthoDB" id="6159439at2759"/>
<sequence>MFNTVSLPDLGPPPCKERPVELAERGDMYLPGCPYYLPEFPAVSPYLPPARPLAPYPYGACLPPAPAAGEARYGLGGSGSWRRGVGGGGGGGEGVAYPSAAGGAPLRRECLPPRPPAPAALAGALGRGGSLPHQLQPQYRRPEPPDPPRQLGPAPGRFGKGGGLPLSSFQRFYGAPDGGAAIHFDQHQPAAQRDGEADWGAASAEVLPAGREERAGVPGVTAEKCTDDSGGPRPRKKRCPYTKFQIRELEREFFFNVYINKEKRLHLSRTLNLSDRQVKIWFQNRRMKEKKCNRDRLQYFSGNPLL</sequence>
<dbReference type="PRINTS" id="PR00024">
    <property type="entry name" value="HOMEOBOX"/>
</dbReference>
<dbReference type="FunFam" id="1.10.10.60:FF:000166">
    <property type="entry name" value="homeobox protein Hox-C11"/>
    <property type="match status" value="1"/>
</dbReference>
<accession>A0A401PQW3</accession>
<evidence type="ECO:0000313" key="13">
    <source>
        <dbReference type="EMBL" id="GCB75516.1"/>
    </source>
</evidence>
<dbReference type="SMART" id="SM00389">
    <property type="entry name" value="HOX"/>
    <property type="match status" value="1"/>
</dbReference>
<gene>
    <name evidence="13" type="ORF">scyTo_2000075</name>
</gene>
<keyword evidence="3" id="KW-0217">Developmental protein</keyword>
<dbReference type="GO" id="GO:0005654">
    <property type="term" value="C:nucleoplasm"/>
    <property type="evidence" value="ECO:0007669"/>
    <property type="project" value="UniProtKB-ARBA"/>
</dbReference>
<comment type="caution">
    <text evidence="13">The sequence shown here is derived from an EMBL/GenBank/DDBJ whole genome shotgun (WGS) entry which is preliminary data.</text>
</comment>
<evidence type="ECO:0000256" key="2">
    <source>
        <dbReference type="ARBA" id="ARBA00006317"/>
    </source>
</evidence>
<dbReference type="EMBL" id="BFAA01015076">
    <property type="protein sequence ID" value="GCB75516.1"/>
    <property type="molecule type" value="Genomic_DNA"/>
</dbReference>
<evidence type="ECO:0000256" key="6">
    <source>
        <dbReference type="ARBA" id="ARBA00023155"/>
    </source>
</evidence>
<dbReference type="Gene3D" id="1.10.10.60">
    <property type="entry name" value="Homeodomain-like"/>
    <property type="match status" value="1"/>
</dbReference>
<evidence type="ECO:0000256" key="7">
    <source>
        <dbReference type="ARBA" id="ARBA00023163"/>
    </source>
</evidence>
<evidence type="ECO:0000256" key="10">
    <source>
        <dbReference type="RuleBase" id="RU000682"/>
    </source>
</evidence>
<dbReference type="InterPro" id="IPR009057">
    <property type="entry name" value="Homeodomain-like_sf"/>
</dbReference>
<dbReference type="PANTHER" id="PTHR46092:SF1">
    <property type="entry name" value="HOMEOBOX PROTEIN HOX-C11"/>
    <property type="match status" value="1"/>
</dbReference>
<protein>
    <recommendedName>
        <fullName evidence="12">Homeobox domain-containing protein</fullName>
    </recommendedName>
</protein>
<keyword evidence="14" id="KW-1185">Reference proteome</keyword>
<dbReference type="InterPro" id="IPR020479">
    <property type="entry name" value="HD_metazoa"/>
</dbReference>
<dbReference type="PROSITE" id="PS00027">
    <property type="entry name" value="HOMEOBOX_1"/>
    <property type="match status" value="1"/>
</dbReference>
<feature type="region of interest" description="Disordered" evidence="11">
    <location>
        <begin position="106"/>
        <end position="161"/>
    </location>
</feature>
<dbReference type="InterPro" id="IPR001356">
    <property type="entry name" value="HD"/>
</dbReference>
<dbReference type="Pfam" id="PF00046">
    <property type="entry name" value="Homeodomain"/>
    <property type="match status" value="1"/>
</dbReference>
<dbReference type="CDD" id="cd00086">
    <property type="entry name" value="homeodomain"/>
    <property type="match status" value="1"/>
</dbReference>
<comment type="subcellular location">
    <subcellularLocation>
        <location evidence="1 9 10">Nucleus</location>
    </subcellularLocation>
</comment>
<dbReference type="PANTHER" id="PTHR46092">
    <property type="entry name" value="HOMEOBOX PROTEIN HOX-A11-RELATED"/>
    <property type="match status" value="1"/>
</dbReference>
<dbReference type="Proteomes" id="UP000288216">
    <property type="component" value="Unassembled WGS sequence"/>
</dbReference>
<dbReference type="GO" id="GO:0000981">
    <property type="term" value="F:DNA-binding transcription factor activity, RNA polymerase II-specific"/>
    <property type="evidence" value="ECO:0007669"/>
    <property type="project" value="InterPro"/>
</dbReference>
<keyword evidence="4" id="KW-0805">Transcription regulation</keyword>
<name>A0A401PQW3_SCYTO</name>
<organism evidence="13 14">
    <name type="scientific">Scyliorhinus torazame</name>
    <name type="common">Cloudy catshark</name>
    <name type="synonym">Catulus torazame</name>
    <dbReference type="NCBI Taxonomy" id="75743"/>
    <lineage>
        <taxon>Eukaryota</taxon>
        <taxon>Metazoa</taxon>
        <taxon>Chordata</taxon>
        <taxon>Craniata</taxon>
        <taxon>Vertebrata</taxon>
        <taxon>Chondrichthyes</taxon>
        <taxon>Elasmobranchii</taxon>
        <taxon>Galeomorphii</taxon>
        <taxon>Galeoidea</taxon>
        <taxon>Carcharhiniformes</taxon>
        <taxon>Scyliorhinidae</taxon>
        <taxon>Scyliorhinus</taxon>
    </lineage>
</organism>
<comment type="similarity">
    <text evidence="2">Belongs to the Abd-B homeobox family.</text>
</comment>
<dbReference type="STRING" id="75743.A0A401PQW3"/>
<keyword evidence="7" id="KW-0804">Transcription</keyword>
<keyword evidence="5 9" id="KW-0238">DNA-binding</keyword>
<dbReference type="GO" id="GO:0000978">
    <property type="term" value="F:RNA polymerase II cis-regulatory region sequence-specific DNA binding"/>
    <property type="evidence" value="ECO:0007669"/>
    <property type="project" value="TreeGrafter"/>
</dbReference>
<evidence type="ECO:0000313" key="14">
    <source>
        <dbReference type="Proteomes" id="UP000288216"/>
    </source>
</evidence>
<evidence type="ECO:0000256" key="1">
    <source>
        <dbReference type="ARBA" id="ARBA00004123"/>
    </source>
</evidence>
<evidence type="ECO:0000256" key="3">
    <source>
        <dbReference type="ARBA" id="ARBA00022473"/>
    </source>
</evidence>
<feature type="region of interest" description="Disordered" evidence="11">
    <location>
        <begin position="211"/>
        <end position="236"/>
    </location>
</feature>
<dbReference type="InterPro" id="IPR017970">
    <property type="entry name" value="Homeobox_CS"/>
</dbReference>
<reference evidence="13 14" key="1">
    <citation type="journal article" date="2018" name="Nat. Ecol. Evol.">
        <title>Shark genomes provide insights into elasmobranch evolution and the origin of vertebrates.</title>
        <authorList>
            <person name="Hara Y"/>
            <person name="Yamaguchi K"/>
            <person name="Onimaru K"/>
            <person name="Kadota M"/>
            <person name="Koyanagi M"/>
            <person name="Keeley SD"/>
            <person name="Tatsumi K"/>
            <person name="Tanaka K"/>
            <person name="Motone F"/>
            <person name="Kageyama Y"/>
            <person name="Nozu R"/>
            <person name="Adachi N"/>
            <person name="Nishimura O"/>
            <person name="Nakagawa R"/>
            <person name="Tanegashima C"/>
            <person name="Kiyatake I"/>
            <person name="Matsumoto R"/>
            <person name="Murakumo K"/>
            <person name="Nishida K"/>
            <person name="Terakita A"/>
            <person name="Kuratani S"/>
            <person name="Sato K"/>
            <person name="Hyodo S Kuraku.S."/>
        </authorList>
    </citation>
    <scope>NUCLEOTIDE SEQUENCE [LARGE SCALE GENOMIC DNA]</scope>
</reference>
<evidence type="ECO:0000256" key="11">
    <source>
        <dbReference type="SAM" id="MobiDB-lite"/>
    </source>
</evidence>
<dbReference type="PROSITE" id="PS50071">
    <property type="entry name" value="HOMEOBOX_2"/>
    <property type="match status" value="1"/>
</dbReference>
<proteinExistence type="inferred from homology"/>
<evidence type="ECO:0000256" key="9">
    <source>
        <dbReference type="PROSITE-ProRule" id="PRU00108"/>
    </source>
</evidence>
<evidence type="ECO:0000256" key="8">
    <source>
        <dbReference type="ARBA" id="ARBA00023242"/>
    </source>
</evidence>
<keyword evidence="6 9" id="KW-0371">Homeobox</keyword>
<keyword evidence="8 9" id="KW-0539">Nucleus</keyword>
<evidence type="ECO:0000259" key="12">
    <source>
        <dbReference type="PROSITE" id="PS50071"/>
    </source>
</evidence>
<dbReference type="SUPFAM" id="SSF46689">
    <property type="entry name" value="Homeodomain-like"/>
    <property type="match status" value="1"/>
</dbReference>
<evidence type="ECO:0000256" key="5">
    <source>
        <dbReference type="ARBA" id="ARBA00023125"/>
    </source>
</evidence>
<feature type="DNA-binding region" description="Homeobox" evidence="9">
    <location>
        <begin position="234"/>
        <end position="293"/>
    </location>
</feature>